<dbReference type="Pfam" id="PF02537">
    <property type="entry name" value="CRCB"/>
    <property type="match status" value="1"/>
</dbReference>
<feature type="binding site" evidence="10">
    <location>
        <position position="70"/>
    </location>
    <ligand>
        <name>Na(+)</name>
        <dbReference type="ChEBI" id="CHEBI:29101"/>
        <note>structural</note>
    </ligand>
</feature>
<comment type="similarity">
    <text evidence="7 10">Belongs to the fluoride channel Fluc/FEX (TC 1.A.43) family.</text>
</comment>
<keyword evidence="10" id="KW-0479">Metal-binding</keyword>
<comment type="activity regulation">
    <text evidence="10">Na(+) is not transported, but it plays an essential structural role and its presence is essential for fluoride channel function.</text>
</comment>
<evidence type="ECO:0000256" key="4">
    <source>
        <dbReference type="ARBA" id="ARBA00022989"/>
    </source>
</evidence>
<dbReference type="PANTHER" id="PTHR28259">
    <property type="entry name" value="FLUORIDE EXPORT PROTEIN 1-RELATED"/>
    <property type="match status" value="1"/>
</dbReference>
<dbReference type="AlphaFoldDB" id="A0A1X7HMN5"/>
<evidence type="ECO:0000313" key="12">
    <source>
        <dbReference type="Proteomes" id="UP000192940"/>
    </source>
</evidence>
<sequence>MILWIGLGGIAGAVSRYCVGVWLGKKAQGTFPWATLLVNLAGSIILGLLAGYSDRLPEAVYRMLGTGFCGAFTTFSTFGYEAVTLAGNKRYIQAFSYVLISVMLGLAGAWTGIYIAAQ</sequence>
<dbReference type="EMBL" id="LT840184">
    <property type="protein sequence ID" value="SMF89080.1"/>
    <property type="molecule type" value="Genomic_DNA"/>
</dbReference>
<evidence type="ECO:0000256" key="8">
    <source>
        <dbReference type="ARBA" id="ARBA00035585"/>
    </source>
</evidence>
<keyword evidence="3 10" id="KW-0812">Transmembrane</keyword>
<protein>
    <recommendedName>
        <fullName evidence="10">Fluoride-specific ion channel FluC</fullName>
    </recommendedName>
</protein>
<keyword evidence="2 10" id="KW-1003">Cell membrane</keyword>
<evidence type="ECO:0000256" key="10">
    <source>
        <dbReference type="HAMAP-Rule" id="MF_00454"/>
    </source>
</evidence>
<accession>A0A1X7HMN5</accession>
<name>A0A1X7HMN5_9BACL</name>
<dbReference type="InterPro" id="IPR003691">
    <property type="entry name" value="FluC"/>
</dbReference>
<keyword evidence="5 10" id="KW-0472">Membrane</keyword>
<keyword evidence="10" id="KW-0813">Transport</keyword>
<feature type="transmembrane region" description="Helical" evidence="10">
    <location>
        <begin position="59"/>
        <end position="80"/>
    </location>
</feature>
<comment type="function">
    <text evidence="9 10">Fluoride-specific ion channel. Important for reducing fluoride concentration in the cell, thus reducing its toxicity.</text>
</comment>
<keyword evidence="10" id="KW-0915">Sodium</keyword>
<dbReference type="NCBIfam" id="TIGR00494">
    <property type="entry name" value="crcB"/>
    <property type="match status" value="1"/>
</dbReference>
<proteinExistence type="inferred from homology"/>
<evidence type="ECO:0000256" key="2">
    <source>
        <dbReference type="ARBA" id="ARBA00022475"/>
    </source>
</evidence>
<dbReference type="GO" id="GO:0062054">
    <property type="term" value="F:fluoride channel activity"/>
    <property type="evidence" value="ECO:0007669"/>
    <property type="project" value="UniProtKB-UniRule"/>
</dbReference>
<dbReference type="GO" id="GO:0005886">
    <property type="term" value="C:plasma membrane"/>
    <property type="evidence" value="ECO:0007669"/>
    <property type="project" value="UniProtKB-SubCell"/>
</dbReference>
<gene>
    <name evidence="10" type="primary">fluC</name>
    <name evidence="10" type="synonym">crcB</name>
    <name evidence="11" type="ORF">SAMN05661091_4514</name>
</gene>
<dbReference type="GO" id="GO:0140114">
    <property type="term" value="P:cellular detoxification of fluoride"/>
    <property type="evidence" value="ECO:0007669"/>
    <property type="project" value="UniProtKB-UniRule"/>
</dbReference>
<feature type="binding site" evidence="10">
    <location>
        <position position="73"/>
    </location>
    <ligand>
        <name>Na(+)</name>
        <dbReference type="ChEBI" id="CHEBI:29101"/>
        <note>structural</note>
    </ligand>
</feature>
<dbReference type="HAMAP" id="MF_00454">
    <property type="entry name" value="FluC"/>
    <property type="match status" value="1"/>
</dbReference>
<reference evidence="11 12" key="1">
    <citation type="submission" date="2017-04" db="EMBL/GenBank/DDBJ databases">
        <authorList>
            <person name="Afonso C.L."/>
            <person name="Miller P.J."/>
            <person name="Scott M.A."/>
            <person name="Spackman E."/>
            <person name="Goraichik I."/>
            <person name="Dimitrov K.M."/>
            <person name="Suarez D.L."/>
            <person name="Swayne D.E."/>
        </authorList>
    </citation>
    <scope>NUCLEOTIDE SEQUENCE [LARGE SCALE GENOMIC DNA]</scope>
    <source>
        <strain evidence="11 12">N3/975</strain>
    </source>
</reference>
<comment type="catalytic activity">
    <reaction evidence="8">
        <text>fluoride(in) = fluoride(out)</text>
        <dbReference type="Rhea" id="RHEA:76159"/>
        <dbReference type="ChEBI" id="CHEBI:17051"/>
    </reaction>
    <physiologicalReaction direction="left-to-right" evidence="8">
        <dbReference type="Rhea" id="RHEA:76160"/>
    </physiologicalReaction>
</comment>
<organism evidence="11 12">
    <name type="scientific">Paenibacillus uliginis N3/975</name>
    <dbReference type="NCBI Taxonomy" id="1313296"/>
    <lineage>
        <taxon>Bacteria</taxon>
        <taxon>Bacillati</taxon>
        <taxon>Bacillota</taxon>
        <taxon>Bacilli</taxon>
        <taxon>Bacillales</taxon>
        <taxon>Paenibacillaceae</taxon>
        <taxon>Paenibacillus</taxon>
    </lineage>
</organism>
<keyword evidence="12" id="KW-1185">Reference proteome</keyword>
<keyword evidence="4 10" id="KW-1133">Transmembrane helix</keyword>
<dbReference type="Proteomes" id="UP000192940">
    <property type="component" value="Chromosome I"/>
</dbReference>
<keyword evidence="10" id="KW-0406">Ion transport</keyword>
<comment type="subcellular location">
    <subcellularLocation>
        <location evidence="1 10">Cell membrane</location>
        <topology evidence="1 10">Multi-pass membrane protein</topology>
    </subcellularLocation>
</comment>
<evidence type="ECO:0000256" key="1">
    <source>
        <dbReference type="ARBA" id="ARBA00004651"/>
    </source>
</evidence>
<evidence type="ECO:0000256" key="6">
    <source>
        <dbReference type="ARBA" id="ARBA00023303"/>
    </source>
</evidence>
<keyword evidence="6 10" id="KW-0407">Ion channel</keyword>
<evidence type="ECO:0000256" key="7">
    <source>
        <dbReference type="ARBA" id="ARBA00035120"/>
    </source>
</evidence>
<evidence type="ECO:0000256" key="5">
    <source>
        <dbReference type="ARBA" id="ARBA00023136"/>
    </source>
</evidence>
<dbReference type="STRING" id="1313296.SAMN05661091_4514"/>
<dbReference type="GO" id="GO:0046872">
    <property type="term" value="F:metal ion binding"/>
    <property type="evidence" value="ECO:0007669"/>
    <property type="project" value="UniProtKB-KW"/>
</dbReference>
<feature type="transmembrane region" description="Helical" evidence="10">
    <location>
        <begin position="31"/>
        <end position="52"/>
    </location>
</feature>
<evidence type="ECO:0000256" key="9">
    <source>
        <dbReference type="ARBA" id="ARBA00049940"/>
    </source>
</evidence>
<evidence type="ECO:0000313" key="11">
    <source>
        <dbReference type="EMBL" id="SMF89080.1"/>
    </source>
</evidence>
<feature type="transmembrane region" description="Helical" evidence="10">
    <location>
        <begin position="92"/>
        <end position="117"/>
    </location>
</feature>
<dbReference type="PANTHER" id="PTHR28259:SF1">
    <property type="entry name" value="FLUORIDE EXPORT PROTEIN 1-RELATED"/>
    <property type="match status" value="1"/>
</dbReference>
<dbReference type="RefSeq" id="WP_208915256.1">
    <property type="nucleotide sequence ID" value="NZ_LT840184.1"/>
</dbReference>
<evidence type="ECO:0000256" key="3">
    <source>
        <dbReference type="ARBA" id="ARBA00022692"/>
    </source>
</evidence>